<dbReference type="Pfam" id="PF03349">
    <property type="entry name" value="Toluene_X"/>
    <property type="match status" value="1"/>
</dbReference>
<dbReference type="PANTHER" id="PTHR35093">
    <property type="entry name" value="OUTER MEMBRANE PROTEIN NMB0088-RELATED"/>
    <property type="match status" value="1"/>
</dbReference>
<dbReference type="KEGG" id="mthd:A3224_07245"/>
<keyword evidence="7" id="KW-0998">Cell outer membrane</keyword>
<keyword evidence="6" id="KW-0472">Membrane</keyword>
<gene>
    <name evidence="8" type="ORF">A3224_07245</name>
</gene>
<evidence type="ECO:0000256" key="6">
    <source>
        <dbReference type="ARBA" id="ARBA00023136"/>
    </source>
</evidence>
<comment type="subcellular location">
    <subcellularLocation>
        <location evidence="1">Cell outer membrane</location>
        <topology evidence="1">Multi-pass membrane protein</topology>
    </subcellularLocation>
</comment>
<dbReference type="PANTHER" id="PTHR35093:SF8">
    <property type="entry name" value="OUTER MEMBRANE PROTEIN NMB0088-RELATED"/>
    <property type="match status" value="1"/>
</dbReference>
<evidence type="ECO:0000313" key="9">
    <source>
        <dbReference type="Proteomes" id="UP000076077"/>
    </source>
</evidence>
<dbReference type="STRING" id="252514.A3224_07245"/>
<evidence type="ECO:0000256" key="5">
    <source>
        <dbReference type="ARBA" id="ARBA00022729"/>
    </source>
</evidence>
<dbReference type="InterPro" id="IPR005017">
    <property type="entry name" value="OMPP1/FadL/TodX"/>
</dbReference>
<accession>A0A143HL02</accession>
<organism evidence="8 9">
    <name type="scientific">Microbulbifer thermotolerans</name>
    <dbReference type="NCBI Taxonomy" id="252514"/>
    <lineage>
        <taxon>Bacteria</taxon>
        <taxon>Pseudomonadati</taxon>
        <taxon>Pseudomonadota</taxon>
        <taxon>Gammaproteobacteria</taxon>
        <taxon>Cellvibrionales</taxon>
        <taxon>Microbulbiferaceae</taxon>
        <taxon>Microbulbifer</taxon>
    </lineage>
</organism>
<dbReference type="Proteomes" id="UP000076077">
    <property type="component" value="Chromosome"/>
</dbReference>
<dbReference type="Gene3D" id="2.40.160.60">
    <property type="entry name" value="Outer membrane protein transport protein (OMPP1/FadL/TodX)"/>
    <property type="match status" value="1"/>
</dbReference>
<evidence type="ECO:0000256" key="1">
    <source>
        <dbReference type="ARBA" id="ARBA00004571"/>
    </source>
</evidence>
<dbReference type="GO" id="GO:0015483">
    <property type="term" value="F:long-chain fatty acid transporting porin activity"/>
    <property type="evidence" value="ECO:0007669"/>
    <property type="project" value="TreeGrafter"/>
</dbReference>
<name>A0A143HL02_MICTH</name>
<dbReference type="SUPFAM" id="SSF56935">
    <property type="entry name" value="Porins"/>
    <property type="match status" value="1"/>
</dbReference>
<evidence type="ECO:0000256" key="3">
    <source>
        <dbReference type="ARBA" id="ARBA00022452"/>
    </source>
</evidence>
<proteinExistence type="inferred from homology"/>
<keyword evidence="4" id="KW-0812">Transmembrane</keyword>
<evidence type="ECO:0000256" key="4">
    <source>
        <dbReference type="ARBA" id="ARBA00022692"/>
    </source>
</evidence>
<evidence type="ECO:0000256" key="2">
    <source>
        <dbReference type="ARBA" id="ARBA00008163"/>
    </source>
</evidence>
<keyword evidence="9" id="KW-1185">Reference proteome</keyword>
<keyword evidence="5" id="KW-0732">Signal</keyword>
<dbReference type="GO" id="GO:0009279">
    <property type="term" value="C:cell outer membrane"/>
    <property type="evidence" value="ECO:0007669"/>
    <property type="project" value="UniProtKB-SubCell"/>
</dbReference>
<keyword evidence="3" id="KW-1134">Transmembrane beta strand</keyword>
<protein>
    <submittedName>
        <fullName evidence="8">Uncharacterized protein</fullName>
    </submittedName>
</protein>
<sequence>MSFGGFCFSANVSAVAVILSLFSLPAAAGGLMLWEIGTPTLGTASAGWAATPEDAATAFTNPAGTVWREHTEVRAAGQALYGDIGFSNGGLTNVPGNDGGNPIQWFPGGGGYAAGRLSDKFGWGVALAGNFGLGLDYDEDWAGRRFAQEVDLIGLSLIPSLSWKVHPCLSVGAGLNIMGVYFKYLSAPRAGLIPEDAKLKYRDVEISYGGNLGIMYRPVPGTTLGLSYTSEVEVDFTDRLTLDNFGPFFQPLAERFNGAKTEIDITIPATATVSLQQKLTASTTLYSNLAWQGWTEYAGVTLAIDSPEQITIRVNRGYRDTGHFALGIRHAIASGYLKGWSMSTGFAYDSSMSTKAQVTADTPTWKAWRFGVGAGKEVCPGIHLDVGYTLVWSGDIDIDQIGREPFSPRLEGSYKNTALHFLGASVQFQF</sequence>
<dbReference type="EMBL" id="CP014864">
    <property type="protein sequence ID" value="AMX02405.1"/>
    <property type="molecule type" value="Genomic_DNA"/>
</dbReference>
<dbReference type="AlphaFoldDB" id="A0A143HL02"/>
<evidence type="ECO:0000256" key="7">
    <source>
        <dbReference type="ARBA" id="ARBA00023237"/>
    </source>
</evidence>
<reference evidence="9" key="1">
    <citation type="submission" date="2016-03" db="EMBL/GenBank/DDBJ databases">
        <authorList>
            <person name="Lee Y.-S."/>
            <person name="Choi Y.-L."/>
        </authorList>
    </citation>
    <scope>NUCLEOTIDE SEQUENCE [LARGE SCALE GENOMIC DNA]</scope>
    <source>
        <strain evidence="9">DAU221</strain>
    </source>
</reference>
<dbReference type="OrthoDB" id="19849at2"/>
<evidence type="ECO:0000313" key="8">
    <source>
        <dbReference type="EMBL" id="AMX02405.1"/>
    </source>
</evidence>
<comment type="similarity">
    <text evidence="2">Belongs to the OmpP1/FadL family.</text>
</comment>
<dbReference type="RefSeq" id="WP_067152981.1">
    <property type="nucleotide sequence ID" value="NZ_FOKT01000008.1"/>
</dbReference>